<dbReference type="EMBL" id="JAZHXI010000002">
    <property type="protein sequence ID" value="KAL2074083.1"/>
    <property type="molecule type" value="Genomic_DNA"/>
</dbReference>
<accession>A0ABR4CWB6</accession>
<keyword evidence="1" id="KW-0812">Transmembrane</keyword>
<proteinExistence type="predicted"/>
<dbReference type="Proteomes" id="UP001595075">
    <property type="component" value="Unassembled WGS sequence"/>
</dbReference>
<gene>
    <name evidence="2" type="ORF">VTL71DRAFT_7861</name>
</gene>
<organism evidence="2 3">
    <name type="scientific">Oculimacula yallundae</name>
    <dbReference type="NCBI Taxonomy" id="86028"/>
    <lineage>
        <taxon>Eukaryota</taxon>
        <taxon>Fungi</taxon>
        <taxon>Dikarya</taxon>
        <taxon>Ascomycota</taxon>
        <taxon>Pezizomycotina</taxon>
        <taxon>Leotiomycetes</taxon>
        <taxon>Helotiales</taxon>
        <taxon>Ploettnerulaceae</taxon>
        <taxon>Oculimacula</taxon>
    </lineage>
</organism>
<name>A0ABR4CWB6_9HELO</name>
<comment type="caution">
    <text evidence="2">The sequence shown here is derived from an EMBL/GenBank/DDBJ whole genome shotgun (WGS) entry which is preliminary data.</text>
</comment>
<sequence length="126" mass="14230">MEAAKETSRDRTARKTAFFAPRTDFLLVPSAHPLLLILGFFALDNQVQSRFYITLLLSHSLVNSFLFARWSGDLHMWTLNLSLTLFSDCDCDNDTARSPVIYKTLSDVTPLKSLIDSLLPPPRIPC</sequence>
<keyword evidence="1" id="KW-0472">Membrane</keyword>
<reference evidence="2 3" key="1">
    <citation type="journal article" date="2024" name="Commun. Biol.">
        <title>Comparative genomic analysis of thermophilic fungi reveals convergent evolutionary adaptations and gene losses.</title>
        <authorList>
            <person name="Steindorff A.S."/>
            <person name="Aguilar-Pontes M.V."/>
            <person name="Robinson A.J."/>
            <person name="Andreopoulos B."/>
            <person name="LaButti K."/>
            <person name="Kuo A."/>
            <person name="Mondo S."/>
            <person name="Riley R."/>
            <person name="Otillar R."/>
            <person name="Haridas S."/>
            <person name="Lipzen A."/>
            <person name="Grimwood J."/>
            <person name="Schmutz J."/>
            <person name="Clum A."/>
            <person name="Reid I.D."/>
            <person name="Moisan M.C."/>
            <person name="Butler G."/>
            <person name="Nguyen T.T.M."/>
            <person name="Dewar K."/>
            <person name="Conant G."/>
            <person name="Drula E."/>
            <person name="Henrissat B."/>
            <person name="Hansel C."/>
            <person name="Singer S."/>
            <person name="Hutchinson M.I."/>
            <person name="de Vries R.P."/>
            <person name="Natvig D.O."/>
            <person name="Powell A.J."/>
            <person name="Tsang A."/>
            <person name="Grigoriev I.V."/>
        </authorList>
    </citation>
    <scope>NUCLEOTIDE SEQUENCE [LARGE SCALE GENOMIC DNA]</scope>
    <source>
        <strain evidence="2 3">CBS 494.80</strain>
    </source>
</reference>
<feature type="transmembrane region" description="Helical" evidence="1">
    <location>
        <begin position="25"/>
        <end position="43"/>
    </location>
</feature>
<protein>
    <submittedName>
        <fullName evidence="2">Uncharacterized protein</fullName>
    </submittedName>
</protein>
<evidence type="ECO:0000313" key="3">
    <source>
        <dbReference type="Proteomes" id="UP001595075"/>
    </source>
</evidence>
<keyword evidence="1" id="KW-1133">Transmembrane helix</keyword>
<keyword evidence="3" id="KW-1185">Reference proteome</keyword>
<feature type="transmembrane region" description="Helical" evidence="1">
    <location>
        <begin position="49"/>
        <end position="68"/>
    </location>
</feature>
<evidence type="ECO:0000313" key="2">
    <source>
        <dbReference type="EMBL" id="KAL2074083.1"/>
    </source>
</evidence>
<evidence type="ECO:0000256" key="1">
    <source>
        <dbReference type="SAM" id="Phobius"/>
    </source>
</evidence>